<protein>
    <submittedName>
        <fullName evidence="1">Uncharacterized protein YbcV (DUF1398 family)</fullName>
    </submittedName>
</protein>
<evidence type="ECO:0000313" key="2">
    <source>
        <dbReference type="Proteomes" id="UP001549146"/>
    </source>
</evidence>
<gene>
    <name evidence="1" type="ORF">ABID46_001722</name>
</gene>
<dbReference type="Gene3D" id="3.30.1810.10">
    <property type="entry name" value="YdfO-like"/>
    <property type="match status" value="1"/>
</dbReference>
<dbReference type="Proteomes" id="UP001549146">
    <property type="component" value="Unassembled WGS sequence"/>
</dbReference>
<organism evidence="1 2">
    <name type="scientific">Moheibacter stercoris</name>
    <dbReference type="NCBI Taxonomy" id="1628251"/>
    <lineage>
        <taxon>Bacteria</taxon>
        <taxon>Pseudomonadati</taxon>
        <taxon>Bacteroidota</taxon>
        <taxon>Flavobacteriia</taxon>
        <taxon>Flavobacteriales</taxon>
        <taxon>Weeksellaceae</taxon>
        <taxon>Moheibacter</taxon>
    </lineage>
</organism>
<reference evidence="1 2" key="1">
    <citation type="submission" date="2024-06" db="EMBL/GenBank/DDBJ databases">
        <title>Genomic Encyclopedia of Type Strains, Phase IV (KMG-IV): sequencing the most valuable type-strain genomes for metagenomic binning, comparative biology and taxonomic classification.</title>
        <authorList>
            <person name="Goeker M."/>
        </authorList>
    </citation>
    <scope>NUCLEOTIDE SEQUENCE [LARGE SCALE GENOMIC DNA]</scope>
    <source>
        <strain evidence="1 2">DSM 29388</strain>
    </source>
</reference>
<dbReference type="InterPro" id="IPR009833">
    <property type="entry name" value="DUF1398"/>
</dbReference>
<keyword evidence="2" id="KW-1185">Reference proteome</keyword>
<name>A0ABV2LU94_9FLAO</name>
<dbReference type="Pfam" id="PF07166">
    <property type="entry name" value="DUF1398"/>
    <property type="match status" value="1"/>
</dbReference>
<dbReference type="SUPFAM" id="SSF160419">
    <property type="entry name" value="YdfO-like"/>
    <property type="match status" value="1"/>
</dbReference>
<proteinExistence type="predicted"/>
<evidence type="ECO:0000313" key="1">
    <source>
        <dbReference type="EMBL" id="MET3732135.1"/>
    </source>
</evidence>
<sequence>MFTLEEIQSAHQKIKSGSDFPQYIQDLKTIGVKIYETFVRDGHTEYFGKDGNRISSLPKYDPIEIAENCQYTKFREILRFHQEGKSDYFTFCKEVAEAGIAKWMVDVDKLNCIYFDSNNTLIYEEEIPE</sequence>
<comment type="caution">
    <text evidence="1">The sequence shown here is derived from an EMBL/GenBank/DDBJ whole genome shotgun (WGS) entry which is preliminary data.</text>
</comment>
<dbReference type="RefSeq" id="WP_354509059.1">
    <property type="nucleotide sequence ID" value="NZ_JBEPMO010000009.1"/>
</dbReference>
<accession>A0ABV2LU94</accession>
<dbReference type="InterPro" id="IPR036696">
    <property type="entry name" value="YdfO-like_sf"/>
</dbReference>
<dbReference type="EMBL" id="JBEPMO010000009">
    <property type="protein sequence ID" value="MET3732135.1"/>
    <property type="molecule type" value="Genomic_DNA"/>
</dbReference>